<accession>A0A934NE45</accession>
<comment type="similarity">
    <text evidence="1">Belongs to the GMC oxidoreductase family.</text>
</comment>
<dbReference type="Proteomes" id="UP000612893">
    <property type="component" value="Unassembled WGS sequence"/>
</dbReference>
<protein>
    <submittedName>
        <fullName evidence="2">GMC family oxidoreductase N-terminal domain-containing protein</fullName>
    </submittedName>
</protein>
<dbReference type="AlphaFoldDB" id="A0A934NE45"/>
<evidence type="ECO:0000256" key="1">
    <source>
        <dbReference type="ARBA" id="ARBA00010790"/>
    </source>
</evidence>
<dbReference type="GO" id="GO:0050660">
    <property type="term" value="F:flavin adenine dinucleotide binding"/>
    <property type="evidence" value="ECO:0007669"/>
    <property type="project" value="InterPro"/>
</dbReference>
<dbReference type="Gene3D" id="3.50.50.60">
    <property type="entry name" value="FAD/NAD(P)-binding domain"/>
    <property type="match status" value="1"/>
</dbReference>
<dbReference type="SUPFAM" id="SSF51905">
    <property type="entry name" value="FAD/NAD(P)-binding domain"/>
    <property type="match status" value="1"/>
</dbReference>
<proteinExistence type="inferred from homology"/>
<dbReference type="Pfam" id="PF05834">
    <property type="entry name" value="Lycopene_cycl"/>
    <property type="match status" value="1"/>
</dbReference>
<evidence type="ECO:0000313" key="2">
    <source>
        <dbReference type="EMBL" id="MBJ7599122.1"/>
    </source>
</evidence>
<organism evidence="2 3">
    <name type="scientific">Candidatus Nephthysia bennettiae</name>
    <dbReference type="NCBI Taxonomy" id="3127016"/>
    <lineage>
        <taxon>Bacteria</taxon>
        <taxon>Bacillati</taxon>
        <taxon>Candidatus Dormiibacterota</taxon>
        <taxon>Candidatus Dormibacteria</taxon>
        <taxon>Candidatus Dormibacterales</taxon>
        <taxon>Candidatus Dormibacteraceae</taxon>
        <taxon>Candidatus Nephthysia</taxon>
    </lineage>
</organism>
<comment type="caution">
    <text evidence="2">The sequence shown here is derived from an EMBL/GenBank/DDBJ whole genome shotgun (WGS) entry which is preliminary data.</text>
</comment>
<gene>
    <name evidence="2" type="ORF">JF922_13725</name>
</gene>
<reference evidence="2" key="1">
    <citation type="submission" date="2020-10" db="EMBL/GenBank/DDBJ databases">
        <title>Ca. Dormibacterota MAGs.</title>
        <authorList>
            <person name="Montgomery K."/>
        </authorList>
    </citation>
    <scope>NUCLEOTIDE SEQUENCE [LARGE SCALE GENOMIC DNA]</scope>
    <source>
        <strain evidence="2">SC8812_S17_10</strain>
    </source>
</reference>
<dbReference type="PANTHER" id="PTHR11552:SF147">
    <property type="entry name" value="CHOLINE DEHYDROGENASE, MITOCHONDRIAL"/>
    <property type="match status" value="1"/>
</dbReference>
<evidence type="ECO:0000313" key="3">
    <source>
        <dbReference type="Proteomes" id="UP000612893"/>
    </source>
</evidence>
<dbReference type="EMBL" id="JAEKNR010000142">
    <property type="protein sequence ID" value="MBJ7599122.1"/>
    <property type="molecule type" value="Genomic_DNA"/>
</dbReference>
<sequence>MLHDVVVVGGGSAGCVLASRLSEDTARRVLLIEAGPD</sequence>
<keyword evidence="3" id="KW-1185">Reference proteome</keyword>
<name>A0A934NE45_9BACT</name>
<dbReference type="GO" id="GO:0016491">
    <property type="term" value="F:oxidoreductase activity"/>
    <property type="evidence" value="ECO:0007669"/>
    <property type="project" value="TreeGrafter"/>
</dbReference>
<dbReference type="InterPro" id="IPR012132">
    <property type="entry name" value="GMC_OxRdtase"/>
</dbReference>
<dbReference type="PANTHER" id="PTHR11552">
    <property type="entry name" value="GLUCOSE-METHANOL-CHOLINE GMC OXIDOREDUCTASE"/>
    <property type="match status" value="1"/>
</dbReference>
<dbReference type="InterPro" id="IPR036188">
    <property type="entry name" value="FAD/NAD-bd_sf"/>
</dbReference>